<sequence length="118" mass="13950">MKNMRLDSNIKPDILQLSIRLYRIDLVEIEEVELGLEKKREKLERVRETVFTYISFGRKQEKAREPRESQVKRIRIVELCSSELRVKKRSQGGSHGRKSQKICTFSMSDAVEIVRRSQ</sequence>
<name>G7KN49_MEDTR</name>
<reference evidence="2" key="3">
    <citation type="submission" date="2015-04" db="UniProtKB">
        <authorList>
            <consortium name="EnsemblPlants"/>
        </authorList>
    </citation>
    <scope>IDENTIFICATION</scope>
    <source>
        <strain evidence="2">cv. Jemalong A17</strain>
    </source>
</reference>
<gene>
    <name evidence="1" type="ordered locus">MTR_6g021640</name>
</gene>
<evidence type="ECO:0000313" key="2">
    <source>
        <dbReference type="EnsemblPlants" id="AES74981"/>
    </source>
</evidence>
<reference evidence="1 3" key="1">
    <citation type="journal article" date="2011" name="Nature">
        <title>The Medicago genome provides insight into the evolution of rhizobial symbioses.</title>
        <authorList>
            <person name="Young N.D."/>
            <person name="Debelle F."/>
            <person name="Oldroyd G.E."/>
            <person name="Geurts R."/>
            <person name="Cannon S.B."/>
            <person name="Udvardi M.K."/>
            <person name="Benedito V.A."/>
            <person name="Mayer K.F."/>
            <person name="Gouzy J."/>
            <person name="Schoof H."/>
            <person name="Van de Peer Y."/>
            <person name="Proost S."/>
            <person name="Cook D.R."/>
            <person name="Meyers B.C."/>
            <person name="Spannagl M."/>
            <person name="Cheung F."/>
            <person name="De Mita S."/>
            <person name="Krishnakumar V."/>
            <person name="Gundlach H."/>
            <person name="Zhou S."/>
            <person name="Mudge J."/>
            <person name="Bharti A.K."/>
            <person name="Murray J.D."/>
            <person name="Naoumkina M.A."/>
            <person name="Rosen B."/>
            <person name="Silverstein K.A."/>
            <person name="Tang H."/>
            <person name="Rombauts S."/>
            <person name="Zhao P.X."/>
            <person name="Zhou P."/>
            <person name="Barbe V."/>
            <person name="Bardou P."/>
            <person name="Bechner M."/>
            <person name="Bellec A."/>
            <person name="Berger A."/>
            <person name="Berges H."/>
            <person name="Bidwell S."/>
            <person name="Bisseling T."/>
            <person name="Choisne N."/>
            <person name="Couloux A."/>
            <person name="Denny R."/>
            <person name="Deshpande S."/>
            <person name="Dai X."/>
            <person name="Doyle J.J."/>
            <person name="Dudez A.M."/>
            <person name="Farmer A.D."/>
            <person name="Fouteau S."/>
            <person name="Franken C."/>
            <person name="Gibelin C."/>
            <person name="Gish J."/>
            <person name="Goldstein S."/>
            <person name="Gonzalez A.J."/>
            <person name="Green P.J."/>
            <person name="Hallab A."/>
            <person name="Hartog M."/>
            <person name="Hua A."/>
            <person name="Humphray S.J."/>
            <person name="Jeong D.H."/>
            <person name="Jing Y."/>
            <person name="Jocker A."/>
            <person name="Kenton S.M."/>
            <person name="Kim D.J."/>
            <person name="Klee K."/>
            <person name="Lai H."/>
            <person name="Lang C."/>
            <person name="Lin S."/>
            <person name="Macmil S.L."/>
            <person name="Magdelenat G."/>
            <person name="Matthews L."/>
            <person name="McCorrison J."/>
            <person name="Monaghan E.L."/>
            <person name="Mun J.H."/>
            <person name="Najar F.Z."/>
            <person name="Nicholson C."/>
            <person name="Noirot C."/>
            <person name="O'Bleness M."/>
            <person name="Paule C.R."/>
            <person name="Poulain J."/>
            <person name="Prion F."/>
            <person name="Qin B."/>
            <person name="Qu C."/>
            <person name="Retzel E.F."/>
            <person name="Riddle C."/>
            <person name="Sallet E."/>
            <person name="Samain S."/>
            <person name="Samson N."/>
            <person name="Sanders I."/>
            <person name="Saurat O."/>
            <person name="Scarpelli C."/>
            <person name="Schiex T."/>
            <person name="Segurens B."/>
            <person name="Severin A.J."/>
            <person name="Sherrier D.J."/>
            <person name="Shi R."/>
            <person name="Sims S."/>
            <person name="Singer S.R."/>
            <person name="Sinharoy S."/>
            <person name="Sterck L."/>
            <person name="Viollet A."/>
            <person name="Wang B.B."/>
            <person name="Wang K."/>
            <person name="Wang M."/>
            <person name="Wang X."/>
            <person name="Warfsmann J."/>
            <person name="Weissenbach J."/>
            <person name="White D.D."/>
            <person name="White J.D."/>
            <person name="Wiley G.B."/>
            <person name="Wincker P."/>
            <person name="Xing Y."/>
            <person name="Yang L."/>
            <person name="Yao Z."/>
            <person name="Ying F."/>
            <person name="Zhai J."/>
            <person name="Zhou L."/>
            <person name="Zuber A."/>
            <person name="Denarie J."/>
            <person name="Dixon R.A."/>
            <person name="May G.D."/>
            <person name="Schwartz D.C."/>
            <person name="Rogers J."/>
            <person name="Quetier F."/>
            <person name="Town C.D."/>
            <person name="Roe B.A."/>
        </authorList>
    </citation>
    <scope>NUCLEOTIDE SEQUENCE [LARGE SCALE GENOMIC DNA]</scope>
    <source>
        <strain evidence="1">A17</strain>
        <strain evidence="2 3">cv. Jemalong A17</strain>
    </source>
</reference>
<dbReference type="Proteomes" id="UP000002051">
    <property type="component" value="Chromosome 6"/>
</dbReference>
<dbReference type="PaxDb" id="3880-AES74981"/>
<organism evidence="1 3">
    <name type="scientific">Medicago truncatula</name>
    <name type="common">Barrel medic</name>
    <name type="synonym">Medicago tribuloides</name>
    <dbReference type="NCBI Taxonomy" id="3880"/>
    <lineage>
        <taxon>Eukaryota</taxon>
        <taxon>Viridiplantae</taxon>
        <taxon>Streptophyta</taxon>
        <taxon>Embryophyta</taxon>
        <taxon>Tracheophyta</taxon>
        <taxon>Spermatophyta</taxon>
        <taxon>Magnoliopsida</taxon>
        <taxon>eudicotyledons</taxon>
        <taxon>Gunneridae</taxon>
        <taxon>Pentapetalae</taxon>
        <taxon>rosids</taxon>
        <taxon>fabids</taxon>
        <taxon>Fabales</taxon>
        <taxon>Fabaceae</taxon>
        <taxon>Papilionoideae</taxon>
        <taxon>50 kb inversion clade</taxon>
        <taxon>NPAAA clade</taxon>
        <taxon>Hologalegina</taxon>
        <taxon>IRL clade</taxon>
        <taxon>Trifolieae</taxon>
        <taxon>Medicago</taxon>
    </lineage>
</organism>
<evidence type="ECO:0000313" key="1">
    <source>
        <dbReference type="EMBL" id="AES74981.1"/>
    </source>
</evidence>
<reference evidence="1 3" key="2">
    <citation type="journal article" date="2014" name="BMC Genomics">
        <title>An improved genome release (version Mt4.0) for the model legume Medicago truncatula.</title>
        <authorList>
            <person name="Tang H."/>
            <person name="Krishnakumar V."/>
            <person name="Bidwell S."/>
            <person name="Rosen B."/>
            <person name="Chan A."/>
            <person name="Zhou S."/>
            <person name="Gentzbittel L."/>
            <person name="Childs K.L."/>
            <person name="Yandell M."/>
            <person name="Gundlach H."/>
            <person name="Mayer K.F."/>
            <person name="Schwartz D.C."/>
            <person name="Town C.D."/>
        </authorList>
    </citation>
    <scope>GENOME REANNOTATION</scope>
    <source>
        <strain evidence="2 3">cv. Jemalong A17</strain>
    </source>
</reference>
<keyword evidence="3" id="KW-1185">Reference proteome</keyword>
<dbReference type="AlphaFoldDB" id="G7KN49"/>
<dbReference type="HOGENOM" id="CLU_2076600_0_0_1"/>
<accession>G7KN49</accession>
<dbReference type="EnsemblPlants" id="AES74981">
    <property type="protein sequence ID" value="AES74981"/>
    <property type="gene ID" value="MTR_6g021640"/>
</dbReference>
<evidence type="ECO:0000313" key="3">
    <source>
        <dbReference type="Proteomes" id="UP000002051"/>
    </source>
</evidence>
<protein>
    <submittedName>
        <fullName evidence="1 2">Uncharacterized protein</fullName>
    </submittedName>
</protein>
<proteinExistence type="predicted"/>
<dbReference type="EMBL" id="CM001222">
    <property type="protein sequence ID" value="AES74981.1"/>
    <property type="molecule type" value="Genomic_DNA"/>
</dbReference>